<feature type="transmembrane region" description="Helical" evidence="3">
    <location>
        <begin position="12"/>
        <end position="31"/>
    </location>
</feature>
<keyword evidence="3" id="KW-1133">Transmembrane helix</keyword>
<dbReference type="InterPro" id="IPR005133">
    <property type="entry name" value="PhaG_MnhG_YufB"/>
</dbReference>
<dbReference type="EMBL" id="PYAU01000001">
    <property type="protein sequence ID" value="PSL36649.1"/>
    <property type="molecule type" value="Genomic_DNA"/>
</dbReference>
<dbReference type="OrthoDB" id="3214257at2"/>
<keyword evidence="3" id="KW-0472">Membrane</keyword>
<feature type="compositionally biased region" description="Basic and acidic residues" evidence="2">
    <location>
        <begin position="112"/>
        <end position="125"/>
    </location>
</feature>
<dbReference type="NCBIfam" id="TIGR01300">
    <property type="entry name" value="CPA3_mnhG_phaG"/>
    <property type="match status" value="1"/>
</dbReference>
<feature type="transmembrane region" description="Helical" evidence="3">
    <location>
        <begin position="51"/>
        <end position="75"/>
    </location>
</feature>
<reference evidence="4 6" key="1">
    <citation type="submission" date="2018-03" db="EMBL/GenBank/DDBJ databases">
        <title>Genomic Encyclopedia of Archaeal and Bacterial Type Strains, Phase II (KMG-II): from individual species to whole genera.</title>
        <authorList>
            <person name="Goeker M."/>
        </authorList>
    </citation>
    <scope>NUCLEOTIDE SEQUENCE [LARGE SCALE GENOMIC DNA]</scope>
    <source>
        <strain evidence="4 6">DSM 21548</strain>
    </source>
</reference>
<dbReference type="NCBIfam" id="NF009314">
    <property type="entry name" value="PRK12674.1-2"/>
    <property type="match status" value="1"/>
</dbReference>
<dbReference type="GO" id="GO:0015385">
    <property type="term" value="F:sodium:proton antiporter activity"/>
    <property type="evidence" value="ECO:0007669"/>
    <property type="project" value="TreeGrafter"/>
</dbReference>
<evidence type="ECO:0000256" key="3">
    <source>
        <dbReference type="SAM" id="Phobius"/>
    </source>
</evidence>
<keyword evidence="3" id="KW-0812">Transmembrane</keyword>
<gene>
    <name evidence="4" type="ORF">CLV49_0246</name>
    <name evidence="5" type="ORF">ELQ93_15215</name>
</gene>
<dbReference type="RefSeq" id="WP_106561899.1">
    <property type="nucleotide sequence ID" value="NZ_PYAU01000001.1"/>
</dbReference>
<dbReference type="Pfam" id="PF03334">
    <property type="entry name" value="PhaG_MnhG_YufB"/>
    <property type="match status" value="1"/>
</dbReference>
<organism evidence="4 6">
    <name type="scientific">Labedella gwakjiensis</name>
    <dbReference type="NCBI Taxonomy" id="390269"/>
    <lineage>
        <taxon>Bacteria</taxon>
        <taxon>Bacillati</taxon>
        <taxon>Actinomycetota</taxon>
        <taxon>Actinomycetes</taxon>
        <taxon>Micrococcales</taxon>
        <taxon>Microbacteriaceae</taxon>
        <taxon>Labedella</taxon>
    </lineage>
</organism>
<comment type="similarity">
    <text evidence="1">Belongs to the CPA3 antiporters (TC 2.A.63) subunit G family.</text>
</comment>
<sequence>MSAEWSEAITASFIVVSAFLCAAAGIGLLRFPDVLSRLHAATKPQILGLGLIVVDVAVSNVSLGTVAFAIAILFFQGLTAPISAHMVGRAAYRGDHLRRDLLVTDELADAVRRADARTESRRSDDTAADESSDN</sequence>
<dbReference type="AlphaFoldDB" id="A0A2P8GRP5"/>
<name>A0A2P8GRP5_9MICO</name>
<dbReference type="Proteomes" id="UP000268291">
    <property type="component" value="Unassembled WGS sequence"/>
</dbReference>
<accession>A0A2P8GRP5</accession>
<reference evidence="5 7" key="2">
    <citation type="submission" date="2018-12" db="EMBL/GenBank/DDBJ databases">
        <authorList>
            <person name="hu s."/>
            <person name="Xu Y."/>
            <person name="Xu B."/>
            <person name="Li F."/>
        </authorList>
    </citation>
    <scope>NUCLEOTIDE SEQUENCE [LARGE SCALE GENOMIC DNA]</scope>
    <source>
        <strain evidence="5 7">KSW2-17</strain>
    </source>
</reference>
<keyword evidence="7" id="KW-1185">Reference proteome</keyword>
<proteinExistence type="inferred from homology"/>
<evidence type="ECO:0000313" key="7">
    <source>
        <dbReference type="Proteomes" id="UP000268291"/>
    </source>
</evidence>
<evidence type="ECO:0000313" key="6">
    <source>
        <dbReference type="Proteomes" id="UP000241203"/>
    </source>
</evidence>
<dbReference type="PANTHER" id="PTHR34703:SF1">
    <property type="entry name" value="ANTIPORTER SUBUNIT MNHG2-RELATED"/>
    <property type="match status" value="1"/>
</dbReference>
<evidence type="ECO:0000256" key="1">
    <source>
        <dbReference type="ARBA" id="ARBA00008404"/>
    </source>
</evidence>
<dbReference type="PANTHER" id="PTHR34703">
    <property type="entry name" value="ANTIPORTER SUBUNIT MNHG2-RELATED"/>
    <property type="match status" value="1"/>
</dbReference>
<evidence type="ECO:0000313" key="4">
    <source>
        <dbReference type="EMBL" id="PSL36649.1"/>
    </source>
</evidence>
<comment type="caution">
    <text evidence="4">The sequence shown here is derived from an EMBL/GenBank/DDBJ whole genome shotgun (WGS) entry which is preliminary data.</text>
</comment>
<protein>
    <submittedName>
        <fullName evidence="5">Monovalent cation/H(+) antiporter subunit G</fullName>
    </submittedName>
    <submittedName>
        <fullName evidence="4">Multisubunit sodium/proton antiporter MrpG subunit</fullName>
    </submittedName>
</protein>
<dbReference type="EMBL" id="RZGY01000003">
    <property type="protein sequence ID" value="RUQ84172.1"/>
    <property type="molecule type" value="Genomic_DNA"/>
</dbReference>
<evidence type="ECO:0000313" key="5">
    <source>
        <dbReference type="EMBL" id="RUQ84172.1"/>
    </source>
</evidence>
<feature type="region of interest" description="Disordered" evidence="2">
    <location>
        <begin position="112"/>
        <end position="134"/>
    </location>
</feature>
<dbReference type="Proteomes" id="UP000241203">
    <property type="component" value="Unassembled WGS sequence"/>
</dbReference>
<evidence type="ECO:0000256" key="2">
    <source>
        <dbReference type="SAM" id="MobiDB-lite"/>
    </source>
</evidence>